<dbReference type="GO" id="GO:0016020">
    <property type="term" value="C:membrane"/>
    <property type="evidence" value="ECO:0007669"/>
    <property type="project" value="TreeGrafter"/>
</dbReference>
<dbReference type="AlphaFoldDB" id="A0A8B9XZ55"/>
<reference evidence="1" key="2">
    <citation type="submission" date="2025-08" db="UniProtKB">
        <authorList>
            <consortium name="Ensembl"/>
        </authorList>
    </citation>
    <scope>IDENTIFICATION</scope>
</reference>
<dbReference type="Ensembl" id="ENSBGRT00000032308.1">
    <property type="protein sequence ID" value="ENSBGRP00000027926.1"/>
    <property type="gene ID" value="ENSBGRG00000017649.1"/>
</dbReference>
<reference evidence="1" key="3">
    <citation type="submission" date="2025-09" db="UniProtKB">
        <authorList>
            <consortium name="Ensembl"/>
        </authorList>
    </citation>
    <scope>IDENTIFICATION</scope>
</reference>
<dbReference type="PANTHER" id="PTHR32005">
    <property type="entry name" value="TRANSMEMBRANE PROTEIN 178B-RELATED"/>
    <property type="match status" value="1"/>
</dbReference>
<dbReference type="Proteomes" id="UP000694520">
    <property type="component" value="Chromosome 4"/>
</dbReference>
<keyword evidence="2" id="KW-1185">Reference proteome</keyword>
<evidence type="ECO:0000313" key="1">
    <source>
        <dbReference type="Ensembl" id="ENSBGRP00000027926.1"/>
    </source>
</evidence>
<sequence>MVLGPSYTLSGYQPPFSASSLLLKGNLRGWCLLLGEIERCTYIKYHYSSATIPRNLTFNITKTIRQDEWHALRGPKLVLSRFSRVRLFTTSWPVARQVPLSTGFSTQEVGGHALLQGIFLTQGSNLCLFSLPHWQEGSLPLAPHFPLPPSTRQAQMSVIPNNSGFHVGFLFPGLRDEPEVCPREGVLG</sequence>
<reference evidence="1" key="1">
    <citation type="submission" date="2019-05" db="EMBL/GenBank/DDBJ databases">
        <authorList>
            <person name="Zhang S."/>
            <person name="Liu J."/>
        </authorList>
    </citation>
    <scope>NUCLEOTIDE SEQUENCE [LARGE SCALE GENOMIC DNA]</scope>
</reference>
<proteinExistence type="predicted"/>
<dbReference type="GeneTree" id="ENSGT00390000015299"/>
<protein>
    <submittedName>
        <fullName evidence="1">Uncharacterized protein</fullName>
    </submittedName>
</protein>
<organism evidence="1 2">
    <name type="scientific">Bos mutus grunniens</name>
    <name type="common">Wild yak</name>
    <name type="synonym">Bos grunniens</name>
    <dbReference type="NCBI Taxonomy" id="30521"/>
    <lineage>
        <taxon>Eukaryota</taxon>
        <taxon>Metazoa</taxon>
        <taxon>Chordata</taxon>
        <taxon>Craniata</taxon>
        <taxon>Vertebrata</taxon>
        <taxon>Euteleostomi</taxon>
        <taxon>Mammalia</taxon>
        <taxon>Eutheria</taxon>
        <taxon>Laurasiatheria</taxon>
        <taxon>Artiodactyla</taxon>
        <taxon>Ruminantia</taxon>
        <taxon>Pecora</taxon>
        <taxon>Bovidae</taxon>
        <taxon>Bovinae</taxon>
        <taxon>Bos</taxon>
    </lineage>
</organism>
<name>A0A8B9XZ55_BOSMU</name>
<dbReference type="InterPro" id="IPR039625">
    <property type="entry name" value="T178A/B"/>
</dbReference>
<accession>A0A8B9XZ55</accession>
<dbReference type="PANTHER" id="PTHR32005:SF1">
    <property type="entry name" value="TRANSMEMBRANE PROTEIN 178B"/>
    <property type="match status" value="1"/>
</dbReference>
<evidence type="ECO:0000313" key="2">
    <source>
        <dbReference type="Proteomes" id="UP000694520"/>
    </source>
</evidence>